<dbReference type="GO" id="GO:0005829">
    <property type="term" value="C:cytosol"/>
    <property type="evidence" value="ECO:0007669"/>
    <property type="project" value="TreeGrafter"/>
</dbReference>
<evidence type="ECO:0000256" key="2">
    <source>
        <dbReference type="ARBA" id="ARBA00022598"/>
    </source>
</evidence>
<feature type="binding site" evidence="8">
    <location>
        <begin position="249"/>
        <end position="253"/>
    </location>
    <ligand>
        <name>ATP</name>
        <dbReference type="ChEBI" id="CHEBI:30616"/>
    </ligand>
</feature>
<feature type="binding site" evidence="8">
    <location>
        <begin position="14"/>
        <end position="16"/>
    </location>
    <ligand>
        <name>ATP</name>
        <dbReference type="ChEBI" id="CHEBI:30616"/>
    </ligand>
</feature>
<evidence type="ECO:0000256" key="5">
    <source>
        <dbReference type="ARBA" id="ARBA00022917"/>
    </source>
</evidence>
<keyword evidence="8" id="KW-0963">Cytoplasm</keyword>
<feature type="short sequence motif" description="'HIGH' region" evidence="8">
    <location>
        <begin position="15"/>
        <end position="23"/>
    </location>
</feature>
<evidence type="ECO:0000256" key="1">
    <source>
        <dbReference type="ARBA" id="ARBA00005594"/>
    </source>
</evidence>
<evidence type="ECO:0000256" key="4">
    <source>
        <dbReference type="ARBA" id="ARBA00022840"/>
    </source>
</evidence>
<comment type="similarity">
    <text evidence="1 8 9">Belongs to the class-I aminoacyl-tRNA synthetase family.</text>
</comment>
<evidence type="ECO:0000256" key="6">
    <source>
        <dbReference type="ARBA" id="ARBA00023146"/>
    </source>
</evidence>
<dbReference type="InterPro" id="IPR002305">
    <property type="entry name" value="aa-tRNA-synth_Ic"/>
</dbReference>
<feature type="binding site" evidence="8">
    <location>
        <begin position="201"/>
        <end position="203"/>
    </location>
    <ligand>
        <name>ATP</name>
        <dbReference type="ChEBI" id="CHEBI:30616"/>
    </ligand>
</feature>
<dbReference type="InterPro" id="IPR050203">
    <property type="entry name" value="Trp-tRNA_synthetase"/>
</dbReference>
<dbReference type="InterPro" id="IPR024109">
    <property type="entry name" value="Trp-tRNA-ligase_bac-type"/>
</dbReference>
<keyword evidence="4 8" id="KW-0067">ATP-binding</keyword>
<evidence type="ECO:0000313" key="10">
    <source>
        <dbReference type="EMBL" id="KKT64208.1"/>
    </source>
</evidence>
<feature type="binding site" evidence="8">
    <location>
        <begin position="22"/>
        <end position="23"/>
    </location>
    <ligand>
        <name>ATP</name>
        <dbReference type="ChEBI" id="CHEBI:30616"/>
    </ligand>
</feature>
<dbReference type="GO" id="GO:0006436">
    <property type="term" value="P:tryptophanyl-tRNA aminoacylation"/>
    <property type="evidence" value="ECO:0007669"/>
    <property type="project" value="UniProtKB-UniRule"/>
</dbReference>
<sequence>MAGPNKQIAVSGIQASGNLHIGNYIGAIKQFVELQDKYKMFVFVADLHAITVPQDPEKLQAQTLDAVYTYLACGLDPEKTTIFIQSHVPQHTELGWILNTITPLGELERMTQFKDKAKIDKNSLFDLEQLIRLENAKYKAIERSEGSIKEIKEIKIDITTTLSEILEELKNRGRTTAGLLNYPTLMAADILLYNPDAVPVGEDQLQHLEFARMVARKFNTRFGETFKEPKALIQKEGARIMGLDDPIKKMSKSATSANNYIGILDSEEEIRRKIKIAVTDSGKEIKFYPKTKPAISNLLIIFSQMADIPVPGLEKKYAGKTYAEFKSDLADALVVALSPIQIKYKALTKDSESVLKILRNGADRARDAAALTMHAVRQKVGLLAH</sequence>
<dbReference type="Gene3D" id="3.40.50.620">
    <property type="entry name" value="HUPs"/>
    <property type="match status" value="1"/>
</dbReference>
<feature type="binding site" evidence="8">
    <location>
        <position position="240"/>
    </location>
    <ligand>
        <name>ATP</name>
        <dbReference type="ChEBI" id="CHEBI:30616"/>
    </ligand>
</feature>
<comment type="function">
    <text evidence="8">Catalyzes the attachment of tryptophan to tRNA(Trp).</text>
</comment>
<dbReference type="FunFam" id="1.10.240.10:FF:000002">
    <property type="entry name" value="Tryptophan--tRNA ligase"/>
    <property type="match status" value="1"/>
</dbReference>
<keyword evidence="6 8" id="KW-0030">Aminoacyl-tRNA synthetase</keyword>
<keyword evidence="5 8" id="KW-0648">Protein biosynthesis</keyword>
<dbReference type="NCBIfam" id="TIGR00233">
    <property type="entry name" value="trpS"/>
    <property type="match status" value="1"/>
</dbReference>
<dbReference type="HAMAP" id="MF_00140_B">
    <property type="entry name" value="Trp_tRNA_synth_B"/>
    <property type="match status" value="1"/>
</dbReference>
<name>A0A0G1IYY8_9BACT</name>
<organism evidence="10 11">
    <name type="scientific">Candidatus Giovannonibacteria bacterium GW2011_GWA1_44_29</name>
    <dbReference type="NCBI Taxonomy" id="1618646"/>
    <lineage>
        <taxon>Bacteria</taxon>
        <taxon>Candidatus Giovannoniibacteriota</taxon>
    </lineage>
</organism>
<keyword evidence="3 8" id="KW-0547">Nucleotide-binding</keyword>
<dbReference type="GO" id="GO:0004830">
    <property type="term" value="F:tryptophan-tRNA ligase activity"/>
    <property type="evidence" value="ECO:0007669"/>
    <property type="project" value="UniProtKB-UniRule"/>
</dbReference>
<comment type="caution">
    <text evidence="10">The sequence shown here is derived from an EMBL/GenBank/DDBJ whole genome shotgun (WGS) entry which is preliminary data.</text>
</comment>
<dbReference type="EC" id="6.1.1.2" evidence="8"/>
<comment type="catalytic activity">
    <reaction evidence="7 8">
        <text>tRNA(Trp) + L-tryptophan + ATP = L-tryptophyl-tRNA(Trp) + AMP + diphosphate + H(+)</text>
        <dbReference type="Rhea" id="RHEA:24080"/>
        <dbReference type="Rhea" id="RHEA-COMP:9671"/>
        <dbReference type="Rhea" id="RHEA-COMP:9705"/>
        <dbReference type="ChEBI" id="CHEBI:15378"/>
        <dbReference type="ChEBI" id="CHEBI:30616"/>
        <dbReference type="ChEBI" id="CHEBI:33019"/>
        <dbReference type="ChEBI" id="CHEBI:57912"/>
        <dbReference type="ChEBI" id="CHEBI:78442"/>
        <dbReference type="ChEBI" id="CHEBI:78535"/>
        <dbReference type="ChEBI" id="CHEBI:456215"/>
        <dbReference type="EC" id="6.1.1.2"/>
    </reaction>
</comment>
<dbReference type="CDD" id="cd00806">
    <property type="entry name" value="TrpRS_core"/>
    <property type="match status" value="1"/>
</dbReference>
<protein>
    <recommendedName>
        <fullName evidence="8">Tryptophan--tRNA ligase</fullName>
        <ecNumber evidence="8">6.1.1.2</ecNumber>
    </recommendedName>
    <alternativeName>
        <fullName evidence="8">Tryptophanyl-tRNA synthetase</fullName>
        <shortName evidence="8">TrpRS</shortName>
    </alternativeName>
</protein>
<dbReference type="PANTHER" id="PTHR43766">
    <property type="entry name" value="TRYPTOPHAN--TRNA LIGASE, MITOCHONDRIAL"/>
    <property type="match status" value="1"/>
</dbReference>
<comment type="subcellular location">
    <subcellularLocation>
        <location evidence="8">Cytoplasm</location>
    </subcellularLocation>
</comment>
<dbReference type="PRINTS" id="PR01039">
    <property type="entry name" value="TRNASYNTHTRP"/>
</dbReference>
<feature type="binding site" evidence="8">
    <location>
        <position position="189"/>
    </location>
    <ligand>
        <name>L-tryptophan</name>
        <dbReference type="ChEBI" id="CHEBI:57912"/>
    </ligand>
</feature>
<feature type="short sequence motif" description="'KMSKS' region" evidence="8">
    <location>
        <begin position="249"/>
        <end position="253"/>
    </location>
</feature>
<evidence type="ECO:0000256" key="9">
    <source>
        <dbReference type="RuleBase" id="RU363036"/>
    </source>
</evidence>
<dbReference type="PATRIC" id="fig|1618646.3.peg.205"/>
<dbReference type="PANTHER" id="PTHR43766:SF1">
    <property type="entry name" value="TRYPTOPHAN--TRNA LIGASE, MITOCHONDRIAL"/>
    <property type="match status" value="1"/>
</dbReference>
<dbReference type="STRING" id="1618646.UW57_C0002G0088"/>
<evidence type="ECO:0000256" key="8">
    <source>
        <dbReference type="HAMAP-Rule" id="MF_00140"/>
    </source>
</evidence>
<comment type="subunit">
    <text evidence="8">Homodimer.</text>
</comment>
<dbReference type="GO" id="GO:0005524">
    <property type="term" value="F:ATP binding"/>
    <property type="evidence" value="ECO:0007669"/>
    <property type="project" value="UniProtKB-UniRule"/>
</dbReference>
<gene>
    <name evidence="8" type="primary">trpS</name>
    <name evidence="10" type="ORF">UW57_C0002G0088</name>
</gene>
<evidence type="ECO:0000313" key="11">
    <source>
        <dbReference type="Proteomes" id="UP000034652"/>
    </source>
</evidence>
<dbReference type="InterPro" id="IPR014729">
    <property type="entry name" value="Rossmann-like_a/b/a_fold"/>
</dbReference>
<accession>A0A0G1IYY8</accession>
<evidence type="ECO:0000256" key="7">
    <source>
        <dbReference type="ARBA" id="ARBA00049929"/>
    </source>
</evidence>
<dbReference type="AlphaFoldDB" id="A0A0G1IYY8"/>
<dbReference type="Proteomes" id="UP000034652">
    <property type="component" value="Unassembled WGS sequence"/>
</dbReference>
<evidence type="ECO:0000256" key="3">
    <source>
        <dbReference type="ARBA" id="ARBA00022741"/>
    </source>
</evidence>
<dbReference type="EMBL" id="LCIV01000002">
    <property type="protein sequence ID" value="KKT64208.1"/>
    <property type="molecule type" value="Genomic_DNA"/>
</dbReference>
<dbReference type="SUPFAM" id="SSF52374">
    <property type="entry name" value="Nucleotidylyl transferase"/>
    <property type="match status" value="1"/>
</dbReference>
<dbReference type="Gene3D" id="1.10.240.10">
    <property type="entry name" value="Tyrosyl-Transfer RNA Synthetase"/>
    <property type="match status" value="1"/>
</dbReference>
<proteinExistence type="inferred from homology"/>
<dbReference type="Pfam" id="PF00579">
    <property type="entry name" value="tRNA-synt_1b"/>
    <property type="match status" value="2"/>
</dbReference>
<keyword evidence="2 8" id="KW-0436">Ligase</keyword>
<reference evidence="10 11" key="1">
    <citation type="journal article" date="2015" name="Nature">
        <title>rRNA introns, odd ribosomes, and small enigmatic genomes across a large radiation of phyla.</title>
        <authorList>
            <person name="Brown C.T."/>
            <person name="Hug L.A."/>
            <person name="Thomas B.C."/>
            <person name="Sharon I."/>
            <person name="Castelle C.J."/>
            <person name="Singh A."/>
            <person name="Wilkins M.J."/>
            <person name="Williams K.H."/>
            <person name="Banfield J.F."/>
        </authorList>
    </citation>
    <scope>NUCLEOTIDE SEQUENCE [LARGE SCALE GENOMIC DNA]</scope>
</reference>
<dbReference type="InterPro" id="IPR002306">
    <property type="entry name" value="Trp-tRNA-ligase"/>
</dbReference>